<name>F0X1V0_9STRA</name>
<dbReference type="EMBL" id="FR824677">
    <property type="protein sequence ID" value="CCA27806.1"/>
    <property type="molecule type" value="Genomic_DNA"/>
</dbReference>
<dbReference type="HOGENOM" id="CLU_1032180_0_0_1"/>
<proteinExistence type="predicted"/>
<reference evidence="1" key="2">
    <citation type="submission" date="2011-02" db="EMBL/GenBank/DDBJ databases">
        <authorList>
            <person name="MacLean D."/>
        </authorList>
    </citation>
    <scope>NUCLEOTIDE SEQUENCE</scope>
</reference>
<organism evidence="1">
    <name type="scientific">Albugo laibachii Nc14</name>
    <dbReference type="NCBI Taxonomy" id="890382"/>
    <lineage>
        <taxon>Eukaryota</taxon>
        <taxon>Sar</taxon>
        <taxon>Stramenopiles</taxon>
        <taxon>Oomycota</taxon>
        <taxon>Peronosporomycetes</taxon>
        <taxon>Albuginales</taxon>
        <taxon>Albuginaceae</taxon>
        <taxon>Albugo</taxon>
    </lineage>
</organism>
<evidence type="ECO:0000313" key="1">
    <source>
        <dbReference type="EMBL" id="CCA27806.1"/>
    </source>
</evidence>
<sequence>MHTRHTTKHIVDACSGSICPELGTEAISHEECDAVHATEFATNHGLLKAEEGRNIVRKVSSLKCYNVSLDLKGRPEEFYPNMINSMKELPLTREPSAGCHLHWLNMDAQPVGRSYLLLWCPSGVREGLYDFSIRISVSETDLANCYRGYQEQFDASPIENEILVYTEPAPFTDYSEYALAYYEQLDTEMYPEKHAYADQSKSCRECLERIALSTTYDFSNVAFLVRIRPELTTTLRKCISNAKEIVCNKLVFIPRDVCVHDLKITEIKEF</sequence>
<dbReference type="AlphaFoldDB" id="F0X1V0"/>
<accession>F0X1V0</accession>
<protein>
    <submittedName>
        <fullName evidence="1">AlNc14C698G12413 protein</fullName>
    </submittedName>
</protein>
<gene>
    <name evidence="1" type="primary">AlNc14C698G12413</name>
    <name evidence="1" type="ORF">ALNC14_139500</name>
</gene>
<reference evidence="1" key="1">
    <citation type="journal article" date="2011" name="PLoS Biol.">
        <title>Gene gain and loss during evolution of obligate parasitism in the white rust pathogen of Arabidopsis thaliana.</title>
        <authorList>
            <person name="Kemen E."/>
            <person name="Gardiner A."/>
            <person name="Schultz-Larsen T."/>
            <person name="Kemen A.C."/>
            <person name="Balmuth A.L."/>
            <person name="Robert-Seilaniantz A."/>
            <person name="Bailey K."/>
            <person name="Holub E."/>
            <person name="Studholme D.J."/>
            <person name="Maclean D."/>
            <person name="Jones J.D."/>
        </authorList>
    </citation>
    <scope>NUCLEOTIDE SEQUENCE</scope>
</reference>